<dbReference type="EMBL" id="CAXDID020000209">
    <property type="protein sequence ID" value="CAL6056261.1"/>
    <property type="molecule type" value="Genomic_DNA"/>
</dbReference>
<dbReference type="AlphaFoldDB" id="A0AA86PD25"/>
<evidence type="ECO:0000313" key="2">
    <source>
        <dbReference type="EMBL" id="CAL6056261.1"/>
    </source>
</evidence>
<reference evidence="2 3" key="2">
    <citation type="submission" date="2024-07" db="EMBL/GenBank/DDBJ databases">
        <authorList>
            <person name="Akdeniz Z."/>
        </authorList>
    </citation>
    <scope>NUCLEOTIDE SEQUENCE [LARGE SCALE GENOMIC DNA]</scope>
</reference>
<name>A0AA86PD25_9EUKA</name>
<evidence type="ECO:0000313" key="1">
    <source>
        <dbReference type="EMBL" id="CAI9935556.1"/>
    </source>
</evidence>
<keyword evidence="3" id="KW-1185">Reference proteome</keyword>
<sequence length="202" mass="23265">MERPSRRDHIQCLVLQNQRTRDEYLASAPAIIPVAQQENIVPPPTMEQVQEQLANIPIPPIYHPITTPKPKHIPKNDSISLEKKQKLVQIYNRDLINGVRRNKQYYLELSSRLTIKVNSIKYLLSKIKGGNHFEVEKQKGRKPLVTTEHLKTVGEFVINPYQTVSFFDSLSSALQIYSIQLYVYKYSPISTIFHSPPVRACS</sequence>
<dbReference type="Proteomes" id="UP001642409">
    <property type="component" value="Unassembled WGS sequence"/>
</dbReference>
<organism evidence="1">
    <name type="scientific">Hexamita inflata</name>
    <dbReference type="NCBI Taxonomy" id="28002"/>
    <lineage>
        <taxon>Eukaryota</taxon>
        <taxon>Metamonada</taxon>
        <taxon>Diplomonadida</taxon>
        <taxon>Hexamitidae</taxon>
        <taxon>Hexamitinae</taxon>
        <taxon>Hexamita</taxon>
    </lineage>
</organism>
<evidence type="ECO:0000313" key="3">
    <source>
        <dbReference type="Proteomes" id="UP001642409"/>
    </source>
</evidence>
<accession>A0AA86PD25</accession>
<proteinExistence type="predicted"/>
<reference evidence="1" key="1">
    <citation type="submission" date="2023-06" db="EMBL/GenBank/DDBJ databases">
        <authorList>
            <person name="Kurt Z."/>
        </authorList>
    </citation>
    <scope>NUCLEOTIDE SEQUENCE</scope>
</reference>
<dbReference type="EMBL" id="CATOUU010000616">
    <property type="protein sequence ID" value="CAI9935556.1"/>
    <property type="molecule type" value="Genomic_DNA"/>
</dbReference>
<protein>
    <submittedName>
        <fullName evidence="2">Hypothetical_protein</fullName>
    </submittedName>
</protein>
<gene>
    <name evidence="1" type="ORF">HINF_LOCUS23201</name>
    <name evidence="2" type="ORF">HINF_LOCUS46941</name>
</gene>
<comment type="caution">
    <text evidence="1">The sequence shown here is derived from an EMBL/GenBank/DDBJ whole genome shotgun (WGS) entry which is preliminary data.</text>
</comment>